<feature type="transmembrane region" description="Helical" evidence="1">
    <location>
        <begin position="13"/>
        <end position="37"/>
    </location>
</feature>
<reference evidence="2 3" key="1">
    <citation type="submission" date="2015-10" db="EMBL/GenBank/DDBJ databases">
        <title>Transcriptomic analysis of a linuron degrading triple-species bacterial consortium.</title>
        <authorList>
            <person name="Albers P."/>
        </authorList>
    </citation>
    <scope>NUCLEOTIDE SEQUENCE [LARGE SCALE GENOMIC DNA]</scope>
    <source>
        <strain evidence="2 3">WDL6</strain>
    </source>
</reference>
<keyword evidence="3" id="KW-1185">Reference proteome</keyword>
<keyword evidence="1" id="KW-1133">Transmembrane helix</keyword>
<evidence type="ECO:0000313" key="2">
    <source>
        <dbReference type="EMBL" id="KWT65261.1"/>
    </source>
</evidence>
<dbReference type="AlphaFoldDB" id="A0A109BAK3"/>
<organism evidence="2 3">
    <name type="scientific">Hyphomicrobium sulfonivorans</name>
    <dbReference type="NCBI Taxonomy" id="121290"/>
    <lineage>
        <taxon>Bacteria</taxon>
        <taxon>Pseudomonadati</taxon>
        <taxon>Pseudomonadota</taxon>
        <taxon>Alphaproteobacteria</taxon>
        <taxon>Hyphomicrobiales</taxon>
        <taxon>Hyphomicrobiaceae</taxon>
        <taxon>Hyphomicrobium</taxon>
    </lineage>
</organism>
<keyword evidence="1" id="KW-0812">Transmembrane</keyword>
<sequence>MTRQGPIIVTLKILLVLAGSALMGLLLLITIGFIVGAPDKPTADRIREECTSRFASEGGDAVESCAAELMARAADDERQRMLDEAYRAAQKPRQSAE</sequence>
<comment type="caution">
    <text evidence="2">The sequence shown here is derived from an EMBL/GenBank/DDBJ whole genome shotgun (WGS) entry which is preliminary data.</text>
</comment>
<dbReference type="EMBL" id="LMTR01000082">
    <property type="protein sequence ID" value="KWT65261.1"/>
    <property type="molecule type" value="Genomic_DNA"/>
</dbReference>
<evidence type="ECO:0000313" key="3">
    <source>
        <dbReference type="Proteomes" id="UP000059074"/>
    </source>
</evidence>
<evidence type="ECO:0000256" key="1">
    <source>
        <dbReference type="SAM" id="Phobius"/>
    </source>
</evidence>
<accession>A0A109BAK3</accession>
<protein>
    <submittedName>
        <fullName evidence="2">Uncharacterized protein</fullName>
    </submittedName>
</protein>
<dbReference type="PATRIC" id="fig|121290.4.peg.613"/>
<name>A0A109BAK3_HYPSL</name>
<proteinExistence type="predicted"/>
<dbReference type="Proteomes" id="UP000059074">
    <property type="component" value="Unassembled WGS sequence"/>
</dbReference>
<dbReference type="RefSeq" id="WP_068463971.1">
    <property type="nucleotide sequence ID" value="NZ_LMTR01000082.1"/>
</dbReference>
<gene>
    <name evidence="2" type="ORF">APY04_3010</name>
</gene>
<keyword evidence="1" id="KW-0472">Membrane</keyword>